<gene>
    <name evidence="2" type="ORF">CspeluHIS016_0109990</name>
</gene>
<evidence type="ECO:0000313" key="2">
    <source>
        <dbReference type="EMBL" id="GMK54413.1"/>
    </source>
</evidence>
<feature type="compositionally biased region" description="Basic and acidic residues" evidence="1">
    <location>
        <begin position="43"/>
        <end position="62"/>
    </location>
</feature>
<keyword evidence="3" id="KW-1185">Reference proteome</keyword>
<dbReference type="Proteomes" id="UP001222932">
    <property type="component" value="Unassembled WGS sequence"/>
</dbReference>
<proteinExistence type="predicted"/>
<name>A0AAD3Y9W3_9TREE</name>
<feature type="region of interest" description="Disordered" evidence="1">
    <location>
        <begin position="37"/>
        <end position="62"/>
    </location>
</feature>
<reference evidence="2" key="1">
    <citation type="journal article" date="2023" name="BMC Genomics">
        <title>Chromosome-level genome assemblies of Cutaneotrichosporon spp. (Trichosporonales, Basidiomycota) reveal imbalanced evolution between nucleotide sequences and chromosome synteny.</title>
        <authorList>
            <person name="Kobayashi Y."/>
            <person name="Kayamori A."/>
            <person name="Aoki K."/>
            <person name="Shiwa Y."/>
            <person name="Matsutani M."/>
            <person name="Fujita N."/>
            <person name="Sugita T."/>
            <person name="Iwasaki W."/>
            <person name="Tanaka N."/>
            <person name="Takashima M."/>
        </authorList>
    </citation>
    <scope>NUCLEOTIDE SEQUENCE</scope>
    <source>
        <strain evidence="2">HIS016</strain>
    </source>
</reference>
<comment type="caution">
    <text evidence="2">The sequence shown here is derived from an EMBL/GenBank/DDBJ whole genome shotgun (WGS) entry which is preliminary data.</text>
</comment>
<evidence type="ECO:0000256" key="1">
    <source>
        <dbReference type="SAM" id="MobiDB-lite"/>
    </source>
</evidence>
<evidence type="ECO:0000313" key="3">
    <source>
        <dbReference type="Proteomes" id="UP001222932"/>
    </source>
</evidence>
<dbReference type="EMBL" id="BTCM01000001">
    <property type="protein sequence ID" value="GMK54413.1"/>
    <property type="molecule type" value="Genomic_DNA"/>
</dbReference>
<reference evidence="2" key="2">
    <citation type="submission" date="2023-06" db="EMBL/GenBank/DDBJ databases">
        <authorList>
            <person name="Kobayashi Y."/>
            <person name="Kayamori A."/>
            <person name="Aoki K."/>
            <person name="Shiwa Y."/>
            <person name="Fujita N."/>
            <person name="Sugita T."/>
            <person name="Iwasaki W."/>
            <person name="Tanaka N."/>
            <person name="Takashima M."/>
        </authorList>
    </citation>
    <scope>NUCLEOTIDE SEQUENCE</scope>
    <source>
        <strain evidence="2">HIS016</strain>
    </source>
</reference>
<accession>A0AAD3Y9W3</accession>
<dbReference type="AlphaFoldDB" id="A0AAD3Y9W3"/>
<protein>
    <submittedName>
        <fullName evidence="2">Uncharacterized protein</fullName>
    </submittedName>
</protein>
<organism evidence="2 3">
    <name type="scientific">Cutaneotrichosporon spelunceum</name>
    <dbReference type="NCBI Taxonomy" id="1672016"/>
    <lineage>
        <taxon>Eukaryota</taxon>
        <taxon>Fungi</taxon>
        <taxon>Dikarya</taxon>
        <taxon>Basidiomycota</taxon>
        <taxon>Agaricomycotina</taxon>
        <taxon>Tremellomycetes</taxon>
        <taxon>Trichosporonales</taxon>
        <taxon>Trichosporonaceae</taxon>
        <taxon>Cutaneotrichosporon</taxon>
    </lineage>
</organism>
<sequence>MPANSTHGTATGSRVGCNIDLMSANTDWQCAPTNAAHAPEVTQPEHDRDQSAAGHPSDRPDVVADDKCATALNYLRMDDKEDLVVINARLVAQLERFTATLAQLASEKVLLVAQNIEFAAVANFADRSVYLADENEHLDCMRLDDENERRNIDLATMQYEANFAAAAKLDAAKRLRHRRRPSSTCWLARGRQAELVSLRTDIPLVMAFLSLYFCHRSSLS</sequence>